<feature type="signal peptide" evidence="1">
    <location>
        <begin position="1"/>
        <end position="15"/>
    </location>
</feature>
<name>A0A0A9E7I9_ARUDO</name>
<dbReference type="EMBL" id="GBRH01201171">
    <property type="protein sequence ID" value="JAD96724.1"/>
    <property type="molecule type" value="Transcribed_RNA"/>
</dbReference>
<evidence type="ECO:0000256" key="1">
    <source>
        <dbReference type="SAM" id="SignalP"/>
    </source>
</evidence>
<accession>A0A0A9E7I9</accession>
<organism evidence="2">
    <name type="scientific">Arundo donax</name>
    <name type="common">Giant reed</name>
    <name type="synonym">Donax arundinaceus</name>
    <dbReference type="NCBI Taxonomy" id="35708"/>
    <lineage>
        <taxon>Eukaryota</taxon>
        <taxon>Viridiplantae</taxon>
        <taxon>Streptophyta</taxon>
        <taxon>Embryophyta</taxon>
        <taxon>Tracheophyta</taxon>
        <taxon>Spermatophyta</taxon>
        <taxon>Magnoliopsida</taxon>
        <taxon>Liliopsida</taxon>
        <taxon>Poales</taxon>
        <taxon>Poaceae</taxon>
        <taxon>PACMAD clade</taxon>
        <taxon>Arundinoideae</taxon>
        <taxon>Arundineae</taxon>
        <taxon>Arundo</taxon>
    </lineage>
</organism>
<reference evidence="2" key="2">
    <citation type="journal article" date="2015" name="Data Brief">
        <title>Shoot transcriptome of the giant reed, Arundo donax.</title>
        <authorList>
            <person name="Barrero R.A."/>
            <person name="Guerrero F.D."/>
            <person name="Moolhuijzen P."/>
            <person name="Goolsby J.A."/>
            <person name="Tidwell J."/>
            <person name="Bellgard S.E."/>
            <person name="Bellgard M.I."/>
        </authorList>
    </citation>
    <scope>NUCLEOTIDE SEQUENCE</scope>
    <source>
        <tissue evidence="2">Shoot tissue taken approximately 20 cm above the soil surface</tissue>
    </source>
</reference>
<protein>
    <submittedName>
        <fullName evidence="2">Uncharacterized protein</fullName>
    </submittedName>
</protein>
<proteinExistence type="predicted"/>
<reference evidence="2" key="1">
    <citation type="submission" date="2014-09" db="EMBL/GenBank/DDBJ databases">
        <authorList>
            <person name="Magalhaes I.L.F."/>
            <person name="Oliveira U."/>
            <person name="Santos F.R."/>
            <person name="Vidigal T.H.D.A."/>
            <person name="Brescovit A.D."/>
            <person name="Santos A.J."/>
        </authorList>
    </citation>
    <scope>NUCLEOTIDE SEQUENCE</scope>
    <source>
        <tissue evidence="2">Shoot tissue taken approximately 20 cm above the soil surface</tissue>
    </source>
</reference>
<keyword evidence="1" id="KW-0732">Signal</keyword>
<evidence type="ECO:0000313" key="2">
    <source>
        <dbReference type="EMBL" id="JAD96724.1"/>
    </source>
</evidence>
<dbReference type="AlphaFoldDB" id="A0A0A9E7I9"/>
<feature type="chain" id="PRO_5012090856" evidence="1">
    <location>
        <begin position="16"/>
        <end position="71"/>
    </location>
</feature>
<sequence>MFELVAIIDPLLILALDLTLYRFDGNSGPEKENTSAYFSLGSARKFLGKQYQELDNYSIFVFTFSNYVENS</sequence>